<proteinExistence type="inferred from homology"/>
<reference evidence="5 6" key="1">
    <citation type="journal article" date="2009" name="Nature">
        <title>The Sorghum bicolor genome and the diversification of grasses.</title>
        <authorList>
            <person name="Paterson A.H."/>
            <person name="Bowers J.E."/>
            <person name="Bruggmann R."/>
            <person name="Dubchak I."/>
            <person name="Grimwood J."/>
            <person name="Gundlach H."/>
            <person name="Haberer G."/>
            <person name="Hellsten U."/>
            <person name="Mitros T."/>
            <person name="Poliakov A."/>
            <person name="Schmutz J."/>
            <person name="Spannagl M."/>
            <person name="Tang H."/>
            <person name="Wang X."/>
            <person name="Wicker T."/>
            <person name="Bharti A.K."/>
            <person name="Chapman J."/>
            <person name="Feltus F.A."/>
            <person name="Gowik U."/>
            <person name="Grigoriev I.V."/>
            <person name="Lyons E."/>
            <person name="Maher C.A."/>
            <person name="Martis M."/>
            <person name="Narechania A."/>
            <person name="Otillar R.P."/>
            <person name="Penning B.W."/>
            <person name="Salamov A.A."/>
            <person name="Wang Y."/>
            <person name="Zhang L."/>
            <person name="Carpita N.C."/>
            <person name="Freeling M."/>
            <person name="Gingle A.R."/>
            <person name="Hash C.T."/>
            <person name="Keller B."/>
            <person name="Klein P."/>
            <person name="Kresovich S."/>
            <person name="McCann M.C."/>
            <person name="Ming R."/>
            <person name="Peterson D.G."/>
            <person name="Mehboob-ur-Rahman"/>
            <person name="Ware D."/>
            <person name="Westhoff P."/>
            <person name="Mayer K.F."/>
            <person name="Messing J."/>
            <person name="Rokhsar D.S."/>
        </authorList>
    </citation>
    <scope>NUCLEOTIDE SEQUENCE [LARGE SCALE GENOMIC DNA]</scope>
    <source>
        <strain evidence="6">cv. BTx623</strain>
    </source>
</reference>
<dbReference type="eggNOG" id="ENOG502R7RS">
    <property type="taxonomic scope" value="Eukaryota"/>
</dbReference>
<dbReference type="SUPFAM" id="SSF52266">
    <property type="entry name" value="SGNH hydrolase"/>
    <property type="match status" value="1"/>
</dbReference>
<dbReference type="PANTHER" id="PTHR45648">
    <property type="entry name" value="GDSL LIPASE/ACYLHYDROLASE FAMILY PROTEIN (AFU_ORTHOLOGUE AFUA_4G14700)"/>
    <property type="match status" value="1"/>
</dbReference>
<dbReference type="PANTHER" id="PTHR45648:SF66">
    <property type="entry name" value="GDSL ESTERASE_LIPASE"/>
    <property type="match status" value="1"/>
</dbReference>
<dbReference type="OrthoDB" id="1600564at2759"/>
<evidence type="ECO:0000313" key="5">
    <source>
        <dbReference type="EMBL" id="KXG20918.1"/>
    </source>
</evidence>
<keyword evidence="6" id="KW-1185">Reference proteome</keyword>
<dbReference type="InterPro" id="IPR001087">
    <property type="entry name" value="GDSL"/>
</dbReference>
<accession>A0A194YLT7</accession>
<reference evidence="6" key="2">
    <citation type="journal article" date="2018" name="Plant J.">
        <title>The Sorghum bicolor reference genome: improved assembly, gene annotations, a transcriptome atlas, and signatures of genome organization.</title>
        <authorList>
            <person name="McCormick R.F."/>
            <person name="Truong S.K."/>
            <person name="Sreedasyam A."/>
            <person name="Jenkins J."/>
            <person name="Shu S."/>
            <person name="Sims D."/>
            <person name="Kennedy M."/>
            <person name="Amirebrahimi M."/>
            <person name="Weers B.D."/>
            <person name="McKinley B."/>
            <person name="Mattison A."/>
            <person name="Morishige D.T."/>
            <person name="Grimwood J."/>
            <person name="Schmutz J."/>
            <person name="Mullet J.E."/>
        </authorList>
    </citation>
    <scope>NUCLEOTIDE SEQUENCE [LARGE SCALE GENOMIC DNA]</scope>
    <source>
        <strain evidence="6">cv. BTx623</strain>
    </source>
</reference>
<dbReference type="EMBL" id="CM000769">
    <property type="protein sequence ID" value="KXG20918.1"/>
    <property type="molecule type" value="Genomic_DNA"/>
</dbReference>
<evidence type="ECO:0008006" key="7">
    <source>
        <dbReference type="Google" id="ProtNLM"/>
    </source>
</evidence>
<name>A0A194YLT7_SORBI</name>
<dbReference type="InterPro" id="IPR051058">
    <property type="entry name" value="GDSL_Est/Lipase"/>
</dbReference>
<dbReference type="InParanoid" id="A0A194YLT7"/>
<gene>
    <name evidence="5" type="ORF">SORBI_3010G270900</name>
</gene>
<keyword evidence="2" id="KW-0378">Hydrolase</keyword>
<dbReference type="InterPro" id="IPR036514">
    <property type="entry name" value="SGNH_hydro_sf"/>
</dbReference>
<dbReference type="AlphaFoldDB" id="A0A194YLT7"/>
<evidence type="ECO:0000256" key="2">
    <source>
        <dbReference type="ARBA" id="ARBA00022801"/>
    </source>
</evidence>
<sequence>MHEAPASAMVERFVLCLIIVLSMEVALSAAAGVFESKPPPAMYVFGDSTLDVGNNNYLPGTNVPRANRPYYGVDFPGGVPTGRFSNGYNTADFIAKCIGFVSSPPPYLSLVAPPASSGGLLVPTALTIGVSYASGGAGILDSTNAGSTIPLSKQVQYFNATRSKMIAAAAGSSDALINKSIFLLLFGGNDLFAFANAEQAQNRSGADLESDTAAFYGSLVSNYSAAIRSLYALGARRLAVVNVGLAGCLPVARLLDATGACAEDRNRLAAGFNAALRSLLADDLAASSSSGLPGLAYSLADSLGLMADTFADPRASGFVDVADACCGGGRLGAEATCAPNATLCADRGQYYFWDNVHPTERAAALRAHAFYDGPAQYTTPINFKQLVHMS</sequence>
<feature type="chain" id="PRO_5008268931" description="GDSL esterase/lipase" evidence="4">
    <location>
        <begin position="31"/>
        <end position="390"/>
    </location>
</feature>
<dbReference type="OMA" id="STICANR"/>
<organism evidence="5 6">
    <name type="scientific">Sorghum bicolor</name>
    <name type="common">Sorghum</name>
    <name type="synonym">Sorghum vulgare</name>
    <dbReference type="NCBI Taxonomy" id="4558"/>
    <lineage>
        <taxon>Eukaryota</taxon>
        <taxon>Viridiplantae</taxon>
        <taxon>Streptophyta</taxon>
        <taxon>Embryophyta</taxon>
        <taxon>Tracheophyta</taxon>
        <taxon>Spermatophyta</taxon>
        <taxon>Magnoliopsida</taxon>
        <taxon>Liliopsida</taxon>
        <taxon>Poales</taxon>
        <taxon>Poaceae</taxon>
        <taxon>PACMAD clade</taxon>
        <taxon>Panicoideae</taxon>
        <taxon>Andropogonodae</taxon>
        <taxon>Andropogoneae</taxon>
        <taxon>Sorghinae</taxon>
        <taxon>Sorghum</taxon>
    </lineage>
</organism>
<evidence type="ECO:0000256" key="4">
    <source>
        <dbReference type="SAM" id="SignalP"/>
    </source>
</evidence>
<dbReference type="GO" id="GO:0016042">
    <property type="term" value="P:lipid catabolic process"/>
    <property type="evidence" value="ECO:0007669"/>
    <property type="project" value="UniProtKB-KW"/>
</dbReference>
<feature type="signal peptide" evidence="4">
    <location>
        <begin position="1"/>
        <end position="30"/>
    </location>
</feature>
<dbReference type="ExpressionAtlas" id="A0A194YLT7">
    <property type="expression patterns" value="baseline and differential"/>
</dbReference>
<dbReference type="GO" id="GO:0016788">
    <property type="term" value="F:hydrolase activity, acting on ester bonds"/>
    <property type="evidence" value="ECO:0007669"/>
    <property type="project" value="InterPro"/>
</dbReference>
<dbReference type="InterPro" id="IPR035669">
    <property type="entry name" value="SGNH_plant_lipase-like"/>
</dbReference>
<keyword evidence="3" id="KW-0442">Lipid degradation</keyword>
<dbReference type="Pfam" id="PF00657">
    <property type="entry name" value="Lipase_GDSL"/>
    <property type="match status" value="1"/>
</dbReference>
<keyword evidence="3" id="KW-0443">Lipid metabolism</keyword>
<dbReference type="Gramene" id="KXG20918">
    <property type="protein sequence ID" value="KXG20918"/>
    <property type="gene ID" value="SORBI_3010G270900"/>
</dbReference>
<evidence type="ECO:0000256" key="1">
    <source>
        <dbReference type="ARBA" id="ARBA00008668"/>
    </source>
</evidence>
<protein>
    <recommendedName>
        <fullName evidence="7">GDSL esterase/lipase</fullName>
    </recommendedName>
</protein>
<dbReference type="Gene3D" id="3.40.50.1110">
    <property type="entry name" value="SGNH hydrolase"/>
    <property type="match status" value="1"/>
</dbReference>
<dbReference type="Proteomes" id="UP000000768">
    <property type="component" value="Chromosome 10"/>
</dbReference>
<keyword evidence="4" id="KW-0732">Signal</keyword>
<comment type="similarity">
    <text evidence="1">Belongs to the 'GDSL' lipolytic enzyme family.</text>
</comment>
<evidence type="ECO:0000256" key="3">
    <source>
        <dbReference type="ARBA" id="ARBA00022963"/>
    </source>
</evidence>
<evidence type="ECO:0000313" key="6">
    <source>
        <dbReference type="Proteomes" id="UP000000768"/>
    </source>
</evidence>
<dbReference type="CDD" id="cd01837">
    <property type="entry name" value="SGNH_plant_lipase_like"/>
    <property type="match status" value="1"/>
</dbReference>